<dbReference type="EMBL" id="CADCXU010000185">
    <property type="protein sequence ID" value="CAA9993127.1"/>
    <property type="molecule type" value="Genomic_DNA"/>
</dbReference>
<evidence type="ECO:0000313" key="2">
    <source>
        <dbReference type="Proteomes" id="UP000479000"/>
    </source>
</evidence>
<organism evidence="1 2">
    <name type="scientific">Nesidiocoris tenuis</name>
    <dbReference type="NCBI Taxonomy" id="355587"/>
    <lineage>
        <taxon>Eukaryota</taxon>
        <taxon>Metazoa</taxon>
        <taxon>Ecdysozoa</taxon>
        <taxon>Arthropoda</taxon>
        <taxon>Hexapoda</taxon>
        <taxon>Insecta</taxon>
        <taxon>Pterygota</taxon>
        <taxon>Neoptera</taxon>
        <taxon>Paraneoptera</taxon>
        <taxon>Hemiptera</taxon>
        <taxon>Heteroptera</taxon>
        <taxon>Panheteroptera</taxon>
        <taxon>Cimicomorpha</taxon>
        <taxon>Miridae</taxon>
        <taxon>Dicyphina</taxon>
        <taxon>Nesidiocoris</taxon>
    </lineage>
</organism>
<dbReference type="Proteomes" id="UP000479000">
    <property type="component" value="Unassembled WGS sequence"/>
</dbReference>
<reference evidence="1 2" key="1">
    <citation type="submission" date="2020-02" db="EMBL/GenBank/DDBJ databases">
        <authorList>
            <person name="Ferguson B K."/>
        </authorList>
    </citation>
    <scope>NUCLEOTIDE SEQUENCE [LARGE SCALE GENOMIC DNA]</scope>
</reference>
<name>A0A6H5FUY8_9HEMI</name>
<sequence length="53" mass="6183">MPSFIAETGKKEEEGRFFGRRHHPELRKRFAATATAIRWPSSETRGLQHLRFG</sequence>
<protein>
    <submittedName>
        <fullName evidence="1">Uncharacterized protein</fullName>
    </submittedName>
</protein>
<gene>
    <name evidence="1" type="ORF">NTEN_LOCUS114</name>
</gene>
<evidence type="ECO:0000313" key="1">
    <source>
        <dbReference type="EMBL" id="CAA9993127.1"/>
    </source>
</evidence>
<keyword evidence="2" id="KW-1185">Reference proteome</keyword>
<proteinExistence type="predicted"/>
<dbReference type="AlphaFoldDB" id="A0A6H5FUY8"/>
<accession>A0A6H5FUY8</accession>
<feature type="non-terminal residue" evidence="1">
    <location>
        <position position="53"/>
    </location>
</feature>